<dbReference type="EMBL" id="FNHS01000026">
    <property type="protein sequence ID" value="SDO53277.1"/>
    <property type="molecule type" value="Genomic_DNA"/>
</dbReference>
<dbReference type="Proteomes" id="UP000198704">
    <property type="component" value="Unassembled WGS sequence"/>
</dbReference>
<evidence type="ECO:0000313" key="1">
    <source>
        <dbReference type="EMBL" id="SDO53277.1"/>
    </source>
</evidence>
<dbReference type="RefSeq" id="WP_091722291.1">
    <property type="nucleotide sequence ID" value="NZ_FNHS01000026.1"/>
</dbReference>
<keyword evidence="2" id="KW-1185">Reference proteome</keyword>
<dbReference type="OrthoDB" id="8100940at2"/>
<gene>
    <name evidence="1" type="ORF">SAMN05216360_1264</name>
</gene>
<accession>A0A1H0KBF1</accession>
<sequence>MQVWTIPEWCAHRKISRATFYNLIKAGKAPRTMKFGNSVRISAEADLEWLRACEAESASRTKEAA</sequence>
<proteinExistence type="predicted"/>
<evidence type="ECO:0000313" key="2">
    <source>
        <dbReference type="Proteomes" id="UP000198704"/>
    </source>
</evidence>
<organism evidence="1 2">
    <name type="scientific">Methylobacterium phyllostachyos</name>
    <dbReference type="NCBI Taxonomy" id="582672"/>
    <lineage>
        <taxon>Bacteria</taxon>
        <taxon>Pseudomonadati</taxon>
        <taxon>Pseudomonadota</taxon>
        <taxon>Alphaproteobacteria</taxon>
        <taxon>Hyphomicrobiales</taxon>
        <taxon>Methylobacteriaceae</taxon>
        <taxon>Methylobacterium</taxon>
    </lineage>
</organism>
<dbReference type="STRING" id="582672.SAMN05216360_1264"/>
<reference evidence="2" key="1">
    <citation type="submission" date="2016-10" db="EMBL/GenBank/DDBJ databases">
        <authorList>
            <person name="Varghese N."/>
            <person name="Submissions S."/>
        </authorList>
    </citation>
    <scope>NUCLEOTIDE SEQUENCE [LARGE SCALE GENOMIC DNA]</scope>
    <source>
        <strain evidence="2">BL47</strain>
    </source>
</reference>
<protein>
    <submittedName>
        <fullName evidence="1">DNA binding domain-containing protein, excisionase family</fullName>
    </submittedName>
</protein>
<dbReference type="AlphaFoldDB" id="A0A1H0KBF1"/>
<name>A0A1H0KBF1_9HYPH</name>